<dbReference type="Proteomes" id="UP001189624">
    <property type="component" value="Chromosome 4"/>
</dbReference>
<dbReference type="AlphaFoldDB" id="A0AA86SQF9"/>
<feature type="non-terminal residue" evidence="1">
    <location>
        <position position="59"/>
    </location>
</feature>
<sequence length="59" mass="6026">HAIIVATAAAPAATAIGVSATISNEGTREGNIRKIGGGRIWVVKRRGRLSVGWACAISL</sequence>
<feature type="non-terminal residue" evidence="1">
    <location>
        <position position="1"/>
    </location>
</feature>
<keyword evidence="2" id="KW-1185">Reference proteome</keyword>
<gene>
    <name evidence="1" type="ORF">AYBTSS11_LOCUS13058</name>
</gene>
<evidence type="ECO:0000313" key="1">
    <source>
        <dbReference type="EMBL" id="CAJ1948198.1"/>
    </source>
</evidence>
<accession>A0AA86SQF9</accession>
<dbReference type="Gramene" id="rna-AYBTSS11_LOCUS13058">
    <property type="protein sequence ID" value="CAJ1948198.1"/>
    <property type="gene ID" value="gene-AYBTSS11_LOCUS13058"/>
</dbReference>
<evidence type="ECO:0000313" key="2">
    <source>
        <dbReference type="Proteomes" id="UP001189624"/>
    </source>
</evidence>
<reference evidence="1" key="1">
    <citation type="submission" date="2023-10" db="EMBL/GenBank/DDBJ databases">
        <authorList>
            <person name="Domelevo Entfellner J.-B."/>
        </authorList>
    </citation>
    <scope>NUCLEOTIDE SEQUENCE</scope>
</reference>
<dbReference type="EMBL" id="OY731401">
    <property type="protein sequence ID" value="CAJ1948198.1"/>
    <property type="molecule type" value="Genomic_DNA"/>
</dbReference>
<protein>
    <submittedName>
        <fullName evidence="1">Uncharacterized protein</fullName>
    </submittedName>
</protein>
<proteinExistence type="predicted"/>
<name>A0AA86SQF9_9FABA</name>
<organism evidence="1 2">
    <name type="scientific">Sphenostylis stenocarpa</name>
    <dbReference type="NCBI Taxonomy" id="92480"/>
    <lineage>
        <taxon>Eukaryota</taxon>
        <taxon>Viridiplantae</taxon>
        <taxon>Streptophyta</taxon>
        <taxon>Embryophyta</taxon>
        <taxon>Tracheophyta</taxon>
        <taxon>Spermatophyta</taxon>
        <taxon>Magnoliopsida</taxon>
        <taxon>eudicotyledons</taxon>
        <taxon>Gunneridae</taxon>
        <taxon>Pentapetalae</taxon>
        <taxon>rosids</taxon>
        <taxon>fabids</taxon>
        <taxon>Fabales</taxon>
        <taxon>Fabaceae</taxon>
        <taxon>Papilionoideae</taxon>
        <taxon>50 kb inversion clade</taxon>
        <taxon>NPAAA clade</taxon>
        <taxon>indigoferoid/millettioid clade</taxon>
        <taxon>Phaseoleae</taxon>
        <taxon>Sphenostylis</taxon>
    </lineage>
</organism>